<feature type="compositionally biased region" description="Low complexity" evidence="1">
    <location>
        <begin position="44"/>
        <end position="57"/>
    </location>
</feature>
<dbReference type="Proteomes" id="UP000075544">
    <property type="component" value="Unassembled WGS sequence"/>
</dbReference>
<dbReference type="AlphaFoldDB" id="A0A150HSQ7"/>
<feature type="compositionally biased region" description="Polar residues" evidence="1">
    <location>
        <begin position="1"/>
        <end position="10"/>
    </location>
</feature>
<sequence length="57" mass="6292">MSGFKSFSQKTTKDEDTRQALNIEHSQVNSSTETQPTPPDTGSDLPDNNDQPDPNNK</sequence>
<dbReference type="PATRIC" id="fig|52133.19.peg.1857"/>
<dbReference type="RefSeq" id="WP_171254176.1">
    <property type="nucleotide sequence ID" value="NZ_DASCMI010000042.1"/>
</dbReference>
<proteinExistence type="predicted"/>
<feature type="compositionally biased region" description="Polar residues" evidence="1">
    <location>
        <begin position="24"/>
        <end position="35"/>
    </location>
</feature>
<feature type="region of interest" description="Disordered" evidence="1">
    <location>
        <begin position="1"/>
        <end position="57"/>
    </location>
</feature>
<dbReference type="EMBL" id="JRHX01000070">
    <property type="protein sequence ID" value="KXZ69751.1"/>
    <property type="molecule type" value="Genomic_DNA"/>
</dbReference>
<evidence type="ECO:0000256" key="1">
    <source>
        <dbReference type="SAM" id="MobiDB-lite"/>
    </source>
</evidence>
<dbReference type="EMBL" id="JRHX01000052">
    <property type="protein sequence ID" value="KXZ70564.1"/>
    <property type="molecule type" value="Genomic_DNA"/>
</dbReference>
<evidence type="ECO:0000313" key="3">
    <source>
        <dbReference type="EMBL" id="KXZ70564.1"/>
    </source>
</evidence>
<reference evidence="2 4" key="1">
    <citation type="journal article" date="2016" name="Sci. Rep.">
        <title>Genomic and phenotypic characterization of the species Acinetobacter venetianus.</title>
        <authorList>
            <person name="Fondi M."/>
            <person name="Maida I."/>
            <person name="Perrin E."/>
            <person name="Orlandini V."/>
            <person name="La Torre L."/>
            <person name="Bosi E."/>
            <person name="Negroni A."/>
            <person name="Zanaroli G."/>
            <person name="Fava F."/>
            <person name="Decorosi F."/>
            <person name="Giovannetti L."/>
            <person name="Viti C."/>
            <person name="Vaneechoutte M."/>
            <person name="Dijkshoorn L."/>
            <person name="Fani R."/>
        </authorList>
    </citation>
    <scope>NUCLEOTIDE SEQUENCE [LARGE SCALE GENOMIC DNA]</scope>
    <source>
        <strain evidence="2 4">LUH13518</strain>
    </source>
</reference>
<evidence type="ECO:0000313" key="2">
    <source>
        <dbReference type="EMBL" id="KXZ69751.1"/>
    </source>
</evidence>
<accession>A0A150HSQ7</accession>
<protein>
    <submittedName>
        <fullName evidence="2">Uncharacterized protein</fullName>
    </submittedName>
</protein>
<organism evidence="2 4">
    <name type="scientific">Acinetobacter venetianus</name>
    <dbReference type="NCBI Taxonomy" id="52133"/>
    <lineage>
        <taxon>Bacteria</taxon>
        <taxon>Pseudomonadati</taxon>
        <taxon>Pseudomonadota</taxon>
        <taxon>Gammaproteobacteria</taxon>
        <taxon>Moraxellales</taxon>
        <taxon>Moraxellaceae</taxon>
        <taxon>Acinetobacter</taxon>
    </lineage>
</organism>
<gene>
    <name evidence="3" type="ORF">AVENLUH13518_01829</name>
    <name evidence="2" type="ORF">AVENLUH13518_02301</name>
</gene>
<evidence type="ECO:0000313" key="4">
    <source>
        <dbReference type="Proteomes" id="UP000075544"/>
    </source>
</evidence>
<comment type="caution">
    <text evidence="2">The sequence shown here is derived from an EMBL/GenBank/DDBJ whole genome shotgun (WGS) entry which is preliminary data.</text>
</comment>
<name>A0A150HSQ7_9GAMM</name>